<dbReference type="Pfam" id="PF01256">
    <property type="entry name" value="Carb_kinase"/>
    <property type="match status" value="1"/>
</dbReference>
<dbReference type="EC" id="5.1.99.6" evidence="19"/>
<accession>U2QFM4</accession>
<evidence type="ECO:0000256" key="9">
    <source>
        <dbReference type="ARBA" id="ARBA00022958"/>
    </source>
</evidence>
<evidence type="ECO:0000313" key="22">
    <source>
        <dbReference type="EMBL" id="ERK40118.1"/>
    </source>
</evidence>
<dbReference type="CDD" id="cd01171">
    <property type="entry name" value="YXKO-related"/>
    <property type="match status" value="1"/>
</dbReference>
<dbReference type="PIRSF" id="PIRSF017184">
    <property type="entry name" value="Nnr"/>
    <property type="match status" value="1"/>
</dbReference>
<comment type="cofactor">
    <cofactor evidence="17">
        <name>Mg(2+)</name>
        <dbReference type="ChEBI" id="CHEBI:18420"/>
    </cofactor>
</comment>
<dbReference type="InterPro" id="IPR017953">
    <property type="entry name" value="Carbohydrate_kinase_pred_CS"/>
</dbReference>
<feature type="domain" description="YjeF N-terminal" evidence="21">
    <location>
        <begin position="55"/>
        <end position="265"/>
    </location>
</feature>
<evidence type="ECO:0000256" key="11">
    <source>
        <dbReference type="ARBA" id="ARBA00023235"/>
    </source>
</evidence>
<evidence type="ECO:0000256" key="2">
    <source>
        <dbReference type="ARBA" id="ARBA00000909"/>
    </source>
</evidence>
<evidence type="ECO:0000256" key="17">
    <source>
        <dbReference type="HAMAP-Rule" id="MF_01965"/>
    </source>
</evidence>
<dbReference type="PANTHER" id="PTHR12592:SF0">
    <property type="entry name" value="ATP-DEPENDENT (S)-NAD(P)H-HYDRATE DEHYDRATASE"/>
    <property type="match status" value="1"/>
</dbReference>
<comment type="catalytic activity">
    <reaction evidence="1 18 19">
        <text>(6R)-NADHX = (6S)-NADHX</text>
        <dbReference type="Rhea" id="RHEA:32215"/>
        <dbReference type="ChEBI" id="CHEBI:64074"/>
        <dbReference type="ChEBI" id="CHEBI:64075"/>
        <dbReference type="EC" id="5.1.99.6"/>
    </reaction>
</comment>
<keyword evidence="5 18" id="KW-0479">Metal-binding</keyword>
<feature type="binding site" evidence="18">
    <location>
        <begin position="177"/>
        <end position="183"/>
    </location>
    <ligand>
        <name>(6S)-NADPHX</name>
        <dbReference type="ChEBI" id="CHEBI:64076"/>
    </ligand>
</feature>
<evidence type="ECO:0000256" key="19">
    <source>
        <dbReference type="PIRNR" id="PIRNR017184"/>
    </source>
</evidence>
<dbReference type="EC" id="4.2.1.136" evidence="19"/>
<feature type="binding site" evidence="17">
    <location>
        <begin position="460"/>
        <end position="464"/>
    </location>
    <ligand>
        <name>AMP</name>
        <dbReference type="ChEBI" id="CHEBI:456215"/>
    </ligand>
</feature>
<dbReference type="EMBL" id="AWEY01000008">
    <property type="protein sequence ID" value="ERK40118.1"/>
    <property type="molecule type" value="Genomic_DNA"/>
</dbReference>
<dbReference type="GO" id="GO:0052856">
    <property type="term" value="F:NAD(P)HX epimerase activity"/>
    <property type="evidence" value="ECO:0007669"/>
    <property type="project" value="UniProtKB-UniRule"/>
</dbReference>
<evidence type="ECO:0000256" key="13">
    <source>
        <dbReference type="ARBA" id="ARBA00023268"/>
    </source>
</evidence>
<proteinExistence type="inferred from homology"/>
<feature type="binding site" evidence="17">
    <location>
        <position position="373"/>
    </location>
    <ligand>
        <name>(6S)-NADPHX</name>
        <dbReference type="ChEBI" id="CHEBI:64076"/>
    </ligand>
</feature>
<evidence type="ECO:0000256" key="10">
    <source>
        <dbReference type="ARBA" id="ARBA00023027"/>
    </source>
</evidence>
<name>U2QFM4_9BACT</name>
<keyword evidence="13" id="KW-0511">Multifunctional enzyme</keyword>
<dbReference type="InterPro" id="IPR030677">
    <property type="entry name" value="Nnr"/>
</dbReference>
<dbReference type="GO" id="GO:0046496">
    <property type="term" value="P:nicotinamide nucleotide metabolic process"/>
    <property type="evidence" value="ECO:0007669"/>
    <property type="project" value="UniProtKB-UniRule"/>
</dbReference>
<dbReference type="GO" id="GO:0046872">
    <property type="term" value="F:metal ion binding"/>
    <property type="evidence" value="ECO:0007669"/>
    <property type="project" value="UniProtKB-UniRule"/>
</dbReference>
<dbReference type="HAMAP" id="MF_01965">
    <property type="entry name" value="NADHX_dehydratase"/>
    <property type="match status" value="1"/>
</dbReference>
<dbReference type="GO" id="GO:0110051">
    <property type="term" value="P:metabolite repair"/>
    <property type="evidence" value="ECO:0007669"/>
    <property type="project" value="TreeGrafter"/>
</dbReference>
<dbReference type="AlphaFoldDB" id="U2QFM4"/>
<comment type="function">
    <text evidence="14 19">Bifunctional enzyme that catalyzes the epimerization of the S- and R-forms of NAD(P)HX and the dehydration of the S-form of NAD(P)HX at the expense of ADP, which is converted to AMP. This allows the repair of both epimers of NAD(P)HX, a damaged form of NAD(P)H that is a result of enzymatic or heat-dependent hydration.</text>
</comment>
<keyword evidence="12 17" id="KW-0456">Lyase</keyword>
<evidence type="ECO:0000259" key="20">
    <source>
        <dbReference type="PROSITE" id="PS51383"/>
    </source>
</evidence>
<comment type="caution">
    <text evidence="22">The sequence shown here is derived from an EMBL/GenBank/DDBJ whole genome shotgun (WGS) entry which is preliminary data.</text>
</comment>
<dbReference type="HAMAP" id="MF_01966">
    <property type="entry name" value="NADHX_epimerase"/>
    <property type="match status" value="1"/>
</dbReference>
<evidence type="ECO:0000256" key="4">
    <source>
        <dbReference type="ARBA" id="ARBA00009524"/>
    </source>
</evidence>
<feature type="binding site" evidence="18">
    <location>
        <position position="104"/>
    </location>
    <ligand>
        <name>K(+)</name>
        <dbReference type="ChEBI" id="CHEBI:29103"/>
    </ligand>
</feature>
<feature type="binding site" evidence="18">
    <location>
        <begin position="103"/>
        <end position="107"/>
    </location>
    <ligand>
        <name>(6S)-NADPHX</name>
        <dbReference type="ChEBI" id="CHEBI:64076"/>
    </ligand>
</feature>
<sequence>MGINVLNVLSKILILLIAGDYIIWCKNTKKACNSRSVLHYFCKFASMKILNSAQIRELDNYTIEHEPITSIDLMERAAKALTFTICEQWPAMVPVVVFAGPGNNGGDALAVARMLAVKGYEVNVYLFNIHNHLSPDCAANRQRAIDCHQLHAFNEITLNFDPPQLDKDTLVVDGLFGSGLNKPLAGGFASLVKYINSSPCKVVSIDIPSGLMTEDNTYNIHANIIQADLTLTLQQKKLSMLMADNQQYIGRLKVLDIRLSPEYINRVKAHYTIVEENEVRSLLLPRPDFAHKGDMGTAMLIAGNYGMSGAATLSTRACLRSGAGKVYIHTPKCNHAIMQMSVPEAVMSIDKEDTYFSQPVNTDDIDALGIGPGLGKNENTAIAMIAQVRGCQCPVVLDADAINILANHRAWMQQLPQGVVLTPHPAEFDRLTGTGCNGCYDRLMKASDMAQHYGVYILLKGYYSALCQPDGHISFNPTGNSGMATAGSGDVLTGIITGLLARGYHQREACLLGMYLHGLAGDMAAKDLGKESLVAGDLVQYLPKAFLRIND</sequence>
<comment type="similarity">
    <text evidence="3 19">In the N-terminal section; belongs to the NnrE/AIBP family.</text>
</comment>
<keyword evidence="9 18" id="KW-0630">Potassium</keyword>
<comment type="cofactor">
    <cofactor evidence="18 19">
        <name>K(+)</name>
        <dbReference type="ChEBI" id="CHEBI:29103"/>
    </cofactor>
    <text evidence="18 19">Binds 1 potassium ion per subunit.</text>
</comment>
<dbReference type="GO" id="GO:0005524">
    <property type="term" value="F:ATP binding"/>
    <property type="evidence" value="ECO:0007669"/>
    <property type="project" value="UniProtKB-UniRule"/>
</dbReference>
<evidence type="ECO:0000256" key="7">
    <source>
        <dbReference type="ARBA" id="ARBA00022840"/>
    </source>
</evidence>
<feature type="binding site" evidence="17">
    <location>
        <position position="490"/>
    </location>
    <ligand>
        <name>(6S)-NADPHX</name>
        <dbReference type="ChEBI" id="CHEBI:64076"/>
    </ligand>
</feature>
<comment type="catalytic activity">
    <reaction evidence="2 18 19">
        <text>(6R)-NADPHX = (6S)-NADPHX</text>
        <dbReference type="Rhea" id="RHEA:32227"/>
        <dbReference type="ChEBI" id="CHEBI:64076"/>
        <dbReference type="ChEBI" id="CHEBI:64077"/>
        <dbReference type="EC" id="5.1.99.6"/>
    </reaction>
</comment>
<keyword evidence="11 18" id="KW-0413">Isomerase</keyword>
<feature type="binding site" evidence="17">
    <location>
        <position position="489"/>
    </location>
    <ligand>
        <name>AMP</name>
        <dbReference type="ChEBI" id="CHEBI:456215"/>
    </ligand>
</feature>
<feature type="binding site" evidence="18">
    <location>
        <position position="206"/>
    </location>
    <ligand>
        <name>(6S)-NADPHX</name>
        <dbReference type="ChEBI" id="CHEBI:64076"/>
    </ligand>
</feature>
<dbReference type="PROSITE" id="PS01050">
    <property type="entry name" value="YJEF_C_2"/>
    <property type="match status" value="1"/>
</dbReference>
<evidence type="ECO:0000256" key="14">
    <source>
        <dbReference type="ARBA" id="ARBA00025153"/>
    </source>
</evidence>
<dbReference type="GO" id="GO:0052855">
    <property type="term" value="F:ADP-dependent NAD(P)H-hydrate dehydratase activity"/>
    <property type="evidence" value="ECO:0007669"/>
    <property type="project" value="UniProtKB-UniRule"/>
</dbReference>
<evidence type="ECO:0000256" key="1">
    <source>
        <dbReference type="ARBA" id="ARBA00000013"/>
    </source>
</evidence>
<evidence type="ECO:0000259" key="21">
    <source>
        <dbReference type="PROSITE" id="PS51385"/>
    </source>
</evidence>
<keyword evidence="10 17" id="KW-0520">NAD</keyword>
<dbReference type="PROSITE" id="PS51385">
    <property type="entry name" value="YJEF_N"/>
    <property type="match status" value="1"/>
</dbReference>
<dbReference type="Gene3D" id="3.40.50.10260">
    <property type="entry name" value="YjeF N-terminal domain"/>
    <property type="match status" value="1"/>
</dbReference>
<evidence type="ECO:0000256" key="16">
    <source>
        <dbReference type="ARBA" id="ARBA00049209"/>
    </source>
</evidence>
<dbReference type="PATRIC" id="fig|1115809.3.peg.691"/>
<comment type="subunit">
    <text evidence="17">Homotetramer.</text>
</comment>
<protein>
    <recommendedName>
        <fullName evidence="19">Bifunctional NAD(P)H-hydrate repair enzyme</fullName>
    </recommendedName>
    <alternativeName>
        <fullName evidence="19">Nicotinamide nucleotide repair protein</fullName>
    </alternativeName>
    <domain>
        <recommendedName>
            <fullName evidence="19">ADP-dependent (S)-NAD(P)H-hydrate dehydratase</fullName>
            <ecNumber evidence="19">4.2.1.136</ecNumber>
        </recommendedName>
        <alternativeName>
            <fullName evidence="19">ADP-dependent NAD(P)HX dehydratase</fullName>
        </alternativeName>
    </domain>
    <domain>
        <recommendedName>
            <fullName evidence="19">NAD(P)H-hydrate epimerase</fullName>
            <ecNumber evidence="19">5.1.99.6</ecNumber>
        </recommendedName>
    </domain>
</protein>
<dbReference type="PANTHER" id="PTHR12592">
    <property type="entry name" value="ATP-DEPENDENT (S)-NAD(P)H-HYDRATE DEHYDRATASE FAMILY MEMBER"/>
    <property type="match status" value="1"/>
</dbReference>
<dbReference type="SUPFAM" id="SSF64153">
    <property type="entry name" value="YjeF N-terminal domain-like"/>
    <property type="match status" value="1"/>
</dbReference>
<comment type="similarity">
    <text evidence="18">Belongs to the NnrE/AIBP family.</text>
</comment>
<comment type="caution">
    <text evidence="18">Lacks conserved residue(s) required for the propagation of feature annotation.</text>
</comment>
<comment type="catalytic activity">
    <reaction evidence="16 17 19">
        <text>(6S)-NADPHX + ADP = AMP + phosphate + NADPH + H(+)</text>
        <dbReference type="Rhea" id="RHEA:32235"/>
        <dbReference type="ChEBI" id="CHEBI:15378"/>
        <dbReference type="ChEBI" id="CHEBI:43474"/>
        <dbReference type="ChEBI" id="CHEBI:57783"/>
        <dbReference type="ChEBI" id="CHEBI:64076"/>
        <dbReference type="ChEBI" id="CHEBI:456215"/>
        <dbReference type="ChEBI" id="CHEBI:456216"/>
        <dbReference type="EC" id="4.2.1.136"/>
    </reaction>
</comment>
<dbReference type="Proteomes" id="UP000016648">
    <property type="component" value="Unassembled WGS sequence"/>
</dbReference>
<keyword evidence="23" id="KW-1185">Reference proteome</keyword>
<evidence type="ECO:0000256" key="3">
    <source>
        <dbReference type="ARBA" id="ARBA00006001"/>
    </source>
</evidence>
<reference evidence="22 23" key="1">
    <citation type="submission" date="2013-08" db="EMBL/GenBank/DDBJ databases">
        <authorList>
            <person name="Durkin A.S."/>
            <person name="Haft D.R."/>
            <person name="McCorrison J."/>
            <person name="Torralba M."/>
            <person name="Gillis M."/>
            <person name="Haft D.H."/>
            <person name="Methe B."/>
            <person name="Sutton G."/>
            <person name="Nelson K.E."/>
        </authorList>
    </citation>
    <scope>NUCLEOTIDE SEQUENCE [LARGE SCALE GENOMIC DNA]</scope>
    <source>
        <strain evidence="22 23">F0067</strain>
    </source>
</reference>
<evidence type="ECO:0000256" key="6">
    <source>
        <dbReference type="ARBA" id="ARBA00022741"/>
    </source>
</evidence>
<evidence type="ECO:0000313" key="23">
    <source>
        <dbReference type="Proteomes" id="UP000016648"/>
    </source>
</evidence>
<comment type="catalytic activity">
    <reaction evidence="15 17 19">
        <text>(6S)-NADHX + ADP = AMP + phosphate + NADH + H(+)</text>
        <dbReference type="Rhea" id="RHEA:32223"/>
        <dbReference type="ChEBI" id="CHEBI:15378"/>
        <dbReference type="ChEBI" id="CHEBI:43474"/>
        <dbReference type="ChEBI" id="CHEBI:57945"/>
        <dbReference type="ChEBI" id="CHEBI:64074"/>
        <dbReference type="ChEBI" id="CHEBI:456215"/>
        <dbReference type="ChEBI" id="CHEBI:456216"/>
        <dbReference type="EC" id="4.2.1.136"/>
    </reaction>
</comment>
<dbReference type="NCBIfam" id="TIGR00197">
    <property type="entry name" value="yjeF_nterm"/>
    <property type="match status" value="1"/>
</dbReference>
<dbReference type="Pfam" id="PF03853">
    <property type="entry name" value="YjeF_N"/>
    <property type="match status" value="1"/>
</dbReference>
<dbReference type="InterPro" id="IPR000631">
    <property type="entry name" value="CARKD"/>
</dbReference>
<comment type="function">
    <text evidence="17">Catalyzes the dehydration of the S-form of NAD(P)HX at the expense of ADP, which is converted to AMP. Together with NAD(P)HX epimerase, which catalyzes the epimerization of the S- and R-forms, the enzyme allows the repair of both epimers of NAD(P)HX, a damaged form of NAD(P)H that is a result of enzymatic or heat-dependent hydration.</text>
</comment>
<dbReference type="NCBIfam" id="TIGR00196">
    <property type="entry name" value="yjeF_cterm"/>
    <property type="match status" value="1"/>
</dbReference>
<feature type="binding site" evidence="18">
    <location>
        <position position="209"/>
    </location>
    <ligand>
        <name>K(+)</name>
        <dbReference type="ChEBI" id="CHEBI:29103"/>
    </ligand>
</feature>
<organism evidence="22 23">
    <name type="scientific">Segatella baroniae F0067</name>
    <dbReference type="NCBI Taxonomy" id="1115809"/>
    <lineage>
        <taxon>Bacteria</taxon>
        <taxon>Pseudomonadati</taxon>
        <taxon>Bacteroidota</taxon>
        <taxon>Bacteroidia</taxon>
        <taxon>Bacteroidales</taxon>
        <taxon>Prevotellaceae</taxon>
        <taxon>Segatella</taxon>
    </lineage>
</organism>
<keyword evidence="8 17" id="KW-0521">NADP</keyword>
<comment type="similarity">
    <text evidence="4 19">In the C-terminal section; belongs to the NnrD/CARKD family.</text>
</comment>
<comment type="similarity">
    <text evidence="17">Belongs to the NnrD/CARKD family.</text>
</comment>
<feature type="domain" description="YjeF C-terminal" evidence="20">
    <location>
        <begin position="275"/>
        <end position="549"/>
    </location>
</feature>
<keyword evidence="6 17" id="KW-0547">Nucleotide-binding</keyword>
<comment type="function">
    <text evidence="18">Catalyzes the epimerization of the S- and R-forms of NAD(P)HX, a damaged form of NAD(P)H that is a result of enzymatic or heat-dependent hydration. This is a prerequisite for the S-specific NAD(P)H-hydrate dehydratase to allow the repair of both epimers of NAD(P)HX.</text>
</comment>
<dbReference type="SUPFAM" id="SSF53613">
    <property type="entry name" value="Ribokinase-like"/>
    <property type="match status" value="1"/>
</dbReference>
<dbReference type="InterPro" id="IPR004443">
    <property type="entry name" value="YjeF_N_dom"/>
</dbReference>
<feature type="binding site" evidence="17">
    <location>
        <position position="424"/>
    </location>
    <ligand>
        <name>(6S)-NADPHX</name>
        <dbReference type="ChEBI" id="CHEBI:64076"/>
    </ligand>
</feature>
<dbReference type="InterPro" id="IPR029056">
    <property type="entry name" value="Ribokinase-like"/>
</dbReference>
<evidence type="ECO:0000256" key="5">
    <source>
        <dbReference type="ARBA" id="ARBA00022723"/>
    </source>
</evidence>
<evidence type="ECO:0000256" key="15">
    <source>
        <dbReference type="ARBA" id="ARBA00048238"/>
    </source>
</evidence>
<evidence type="ECO:0000256" key="12">
    <source>
        <dbReference type="ARBA" id="ARBA00023239"/>
    </source>
</evidence>
<feature type="binding site" evidence="17">
    <location>
        <position position="310"/>
    </location>
    <ligand>
        <name>(6S)-NADPHX</name>
        <dbReference type="ChEBI" id="CHEBI:64076"/>
    </ligand>
</feature>
<dbReference type="Gene3D" id="3.40.1190.20">
    <property type="match status" value="1"/>
</dbReference>
<evidence type="ECO:0000256" key="18">
    <source>
        <dbReference type="HAMAP-Rule" id="MF_01966"/>
    </source>
</evidence>
<dbReference type="PROSITE" id="PS51383">
    <property type="entry name" value="YJEF_C_3"/>
    <property type="match status" value="1"/>
</dbReference>
<gene>
    <name evidence="17" type="primary">nnrD</name>
    <name evidence="18" type="synonym">nnrE</name>
    <name evidence="22" type="ORF">HMPREF9135_0217</name>
</gene>
<dbReference type="InterPro" id="IPR036652">
    <property type="entry name" value="YjeF_N_dom_sf"/>
</dbReference>
<keyword evidence="7 17" id="KW-0067">ATP-binding</keyword>
<evidence type="ECO:0000256" key="8">
    <source>
        <dbReference type="ARBA" id="ARBA00022857"/>
    </source>
</evidence>
<feature type="binding site" evidence="18">
    <location>
        <position position="173"/>
    </location>
    <ligand>
        <name>K(+)</name>
        <dbReference type="ChEBI" id="CHEBI:29103"/>
    </ligand>
</feature>